<proteinExistence type="inferred from homology"/>
<dbReference type="Proteomes" id="UP001054889">
    <property type="component" value="Unassembled WGS sequence"/>
</dbReference>
<dbReference type="CDD" id="cd14798">
    <property type="entry name" value="RX-CC_like"/>
    <property type="match status" value="1"/>
</dbReference>
<dbReference type="Pfam" id="PF23598">
    <property type="entry name" value="LRR_14"/>
    <property type="match status" value="1"/>
</dbReference>
<evidence type="ECO:0000256" key="1">
    <source>
        <dbReference type="ARBA" id="ARBA00008894"/>
    </source>
</evidence>
<dbReference type="FunFam" id="3.40.50.300:FF:001091">
    <property type="entry name" value="Probable disease resistance protein At1g61300"/>
    <property type="match status" value="1"/>
</dbReference>
<evidence type="ECO:0000313" key="10">
    <source>
        <dbReference type="EMBL" id="GJN12514.1"/>
    </source>
</evidence>
<evidence type="ECO:0000259" key="9">
    <source>
        <dbReference type="Pfam" id="PF23598"/>
    </source>
</evidence>
<sequence>MAGIAVSISMGVMKPVLAKLGALMGDEYKQLKGLRKEVSFLERELSAMNALLEKMDAADELDPQSKNWRKDIIEMSYDIEDYIDHFVDHIGESEDKVGILQKASHYLKTFKDRRRLANQFQEIKTLVIEASERRKRYLLDECISHTNPIVVDPRLSALYTETASLVGVSGQKEELVKWIMDEEQQIKVMSIVGLGGLGKTTLASEVHREVGAKFNYKAFVSISQKPDMMRLLNSILSQLEQQGKRMSSHVCEMDLINNIREHLQDKRYFVIVDDLWNIPEWNTLSCAFPKNNQNSRVIITTRNEDVARAYCRITSEIVDLPCLSHLLVKGHPELPQEIGKVKSLRTLDGFCLSMSSLESIKDLGQLSNLTYLSINSKIYWGRTPLQGWMDALSSSLEKLGNLKYLIVDFSDVDMCTDALNTWVSAPFCHLERLDLPVWMLTRVPRWIGDLHNLCELSLWVEHIGEEDVGVIGKLPSLVQLYLRIPGMTSGSITVGGSTGFRFLKNFDFDCDGMSCLKFEAMAMPSLVKLRLILDGKRWDKGTPIGLQHLSSLKEIHLRMTAGSKLAWDAFQKAADAHPGGPAFTFVHVIYLR</sequence>
<evidence type="ECO:0000256" key="4">
    <source>
        <dbReference type="ARBA" id="ARBA00022741"/>
    </source>
</evidence>
<keyword evidence="2" id="KW-0433">Leucine-rich repeat</keyword>
<keyword evidence="4" id="KW-0547">Nucleotide-binding</keyword>
<dbReference type="GO" id="GO:0043531">
    <property type="term" value="F:ADP binding"/>
    <property type="evidence" value="ECO:0007669"/>
    <property type="project" value="InterPro"/>
</dbReference>
<dbReference type="InterPro" id="IPR027417">
    <property type="entry name" value="P-loop_NTPase"/>
</dbReference>
<dbReference type="Gene3D" id="1.20.5.4130">
    <property type="match status" value="1"/>
</dbReference>
<dbReference type="EMBL" id="BQKI01000023">
    <property type="protein sequence ID" value="GJN12514.1"/>
    <property type="molecule type" value="Genomic_DNA"/>
</dbReference>
<reference evidence="10" key="1">
    <citation type="journal article" date="2018" name="DNA Res.">
        <title>Multiple hybrid de novo genome assembly of finger millet, an orphan allotetraploid crop.</title>
        <authorList>
            <person name="Hatakeyama M."/>
            <person name="Aluri S."/>
            <person name="Balachadran M.T."/>
            <person name="Sivarajan S.R."/>
            <person name="Patrignani A."/>
            <person name="Gruter S."/>
            <person name="Poveda L."/>
            <person name="Shimizu-Inatsugi R."/>
            <person name="Baeten J."/>
            <person name="Francoijs K.J."/>
            <person name="Nataraja K.N."/>
            <person name="Reddy Y.A.N."/>
            <person name="Phadnis S."/>
            <person name="Ravikumar R.L."/>
            <person name="Schlapbach R."/>
            <person name="Sreeman S.M."/>
            <person name="Shimizu K.K."/>
        </authorList>
    </citation>
    <scope>NUCLEOTIDE SEQUENCE</scope>
</reference>
<gene>
    <name evidence="10" type="primary">ga30797</name>
    <name evidence="10" type="ORF">PR202_ga30797</name>
</gene>
<dbReference type="GO" id="GO:0006952">
    <property type="term" value="P:defense response"/>
    <property type="evidence" value="ECO:0007669"/>
    <property type="project" value="UniProtKB-KW"/>
</dbReference>
<accession>A0AAV5DQ90</accession>
<dbReference type="PRINTS" id="PR00364">
    <property type="entry name" value="DISEASERSIST"/>
</dbReference>
<dbReference type="InterPro" id="IPR041118">
    <property type="entry name" value="Rx_N"/>
</dbReference>
<name>A0AAV5DQ90_ELECO</name>
<feature type="coiled-coil region" evidence="7">
    <location>
        <begin position="24"/>
        <end position="58"/>
    </location>
</feature>
<dbReference type="Gene3D" id="3.40.50.300">
    <property type="entry name" value="P-loop containing nucleotide triphosphate hydrolases"/>
    <property type="match status" value="1"/>
</dbReference>
<evidence type="ECO:0000259" key="8">
    <source>
        <dbReference type="Pfam" id="PF18052"/>
    </source>
</evidence>
<evidence type="ECO:0000256" key="7">
    <source>
        <dbReference type="SAM" id="Coils"/>
    </source>
</evidence>
<dbReference type="PANTHER" id="PTHR19338:SF65">
    <property type="entry name" value="OS06G0163900 PROTEIN"/>
    <property type="match status" value="1"/>
</dbReference>
<reference evidence="10" key="2">
    <citation type="submission" date="2021-12" db="EMBL/GenBank/DDBJ databases">
        <title>Resequencing data analysis of finger millet.</title>
        <authorList>
            <person name="Hatakeyama M."/>
            <person name="Aluri S."/>
            <person name="Balachadran M.T."/>
            <person name="Sivarajan S.R."/>
            <person name="Poveda L."/>
            <person name="Shimizu-Inatsugi R."/>
            <person name="Schlapbach R."/>
            <person name="Sreeman S.M."/>
            <person name="Shimizu K.K."/>
        </authorList>
    </citation>
    <scope>NUCLEOTIDE SEQUENCE</scope>
</reference>
<dbReference type="PANTHER" id="PTHR19338">
    <property type="entry name" value="TRANSLOCASE OF INNER MITOCHONDRIAL MEMBRANE 13 HOMOLOG"/>
    <property type="match status" value="1"/>
</dbReference>
<comment type="caution">
    <text evidence="10">The sequence shown here is derived from an EMBL/GenBank/DDBJ whole genome shotgun (WGS) entry which is preliminary data.</text>
</comment>
<comment type="similarity">
    <text evidence="1">Belongs to the disease resistance NB-LRR family.</text>
</comment>
<dbReference type="InterPro" id="IPR055414">
    <property type="entry name" value="LRR_R13L4/SHOC2-like"/>
</dbReference>
<organism evidence="10 11">
    <name type="scientific">Eleusine coracana subsp. coracana</name>
    <dbReference type="NCBI Taxonomy" id="191504"/>
    <lineage>
        <taxon>Eukaryota</taxon>
        <taxon>Viridiplantae</taxon>
        <taxon>Streptophyta</taxon>
        <taxon>Embryophyta</taxon>
        <taxon>Tracheophyta</taxon>
        <taxon>Spermatophyta</taxon>
        <taxon>Magnoliopsida</taxon>
        <taxon>Liliopsida</taxon>
        <taxon>Poales</taxon>
        <taxon>Poaceae</taxon>
        <taxon>PACMAD clade</taxon>
        <taxon>Chloridoideae</taxon>
        <taxon>Cynodonteae</taxon>
        <taxon>Eleusininae</taxon>
        <taxon>Eleusine</taxon>
    </lineage>
</organism>
<dbReference type="Pfam" id="PF18052">
    <property type="entry name" value="Rx_N"/>
    <property type="match status" value="1"/>
</dbReference>
<evidence type="ECO:0000256" key="2">
    <source>
        <dbReference type="ARBA" id="ARBA00022614"/>
    </source>
</evidence>
<evidence type="ECO:0000256" key="3">
    <source>
        <dbReference type="ARBA" id="ARBA00022737"/>
    </source>
</evidence>
<evidence type="ECO:0000313" key="11">
    <source>
        <dbReference type="Proteomes" id="UP001054889"/>
    </source>
</evidence>
<feature type="domain" description="Disease resistance N-terminal" evidence="8">
    <location>
        <begin position="12"/>
        <end position="95"/>
    </location>
</feature>
<dbReference type="InterPro" id="IPR038005">
    <property type="entry name" value="RX-like_CC"/>
</dbReference>
<dbReference type="GO" id="GO:0051707">
    <property type="term" value="P:response to other organism"/>
    <property type="evidence" value="ECO:0007669"/>
    <property type="project" value="UniProtKB-ARBA"/>
</dbReference>
<dbReference type="AlphaFoldDB" id="A0AAV5DQ90"/>
<feature type="domain" description="Disease resistance R13L4/SHOC-2-like LRR" evidence="9">
    <location>
        <begin position="312"/>
        <end position="582"/>
    </location>
</feature>
<dbReference type="Gene3D" id="3.80.10.10">
    <property type="entry name" value="Ribonuclease Inhibitor"/>
    <property type="match status" value="1"/>
</dbReference>
<evidence type="ECO:0000256" key="5">
    <source>
        <dbReference type="ARBA" id="ARBA00022821"/>
    </source>
</evidence>
<protein>
    <submittedName>
        <fullName evidence="10">Uncharacterized protein</fullName>
    </submittedName>
</protein>
<keyword evidence="5" id="KW-0611">Plant defense</keyword>
<dbReference type="SUPFAM" id="SSF52540">
    <property type="entry name" value="P-loop containing nucleoside triphosphate hydrolases"/>
    <property type="match status" value="1"/>
</dbReference>
<keyword evidence="3" id="KW-0677">Repeat</keyword>
<dbReference type="InterPro" id="IPR032675">
    <property type="entry name" value="LRR_dom_sf"/>
</dbReference>
<dbReference type="SUPFAM" id="SSF52058">
    <property type="entry name" value="L domain-like"/>
    <property type="match status" value="1"/>
</dbReference>
<keyword evidence="6 7" id="KW-0175">Coiled coil</keyword>
<keyword evidence="11" id="KW-1185">Reference proteome</keyword>
<evidence type="ECO:0000256" key="6">
    <source>
        <dbReference type="ARBA" id="ARBA00023054"/>
    </source>
</evidence>